<dbReference type="PANTHER" id="PTHR37478:SF2">
    <property type="entry name" value="UPF0251 PROTEIN TK0562"/>
    <property type="match status" value="1"/>
</dbReference>
<evidence type="ECO:0000313" key="4">
    <source>
        <dbReference type="Proteomes" id="UP000326061"/>
    </source>
</evidence>
<dbReference type="SUPFAM" id="SSF88659">
    <property type="entry name" value="Sigma3 and sigma4 domains of RNA polymerase sigma factors"/>
    <property type="match status" value="1"/>
</dbReference>
<name>A0AAJ4A237_9BACT</name>
<dbReference type="PANTHER" id="PTHR37478">
    <property type="match status" value="1"/>
</dbReference>
<organism evidence="3 4">
    <name type="scientific">Sulfurimonas xiamenensis</name>
    <dbReference type="NCBI Taxonomy" id="2590021"/>
    <lineage>
        <taxon>Bacteria</taxon>
        <taxon>Pseudomonadati</taxon>
        <taxon>Campylobacterota</taxon>
        <taxon>Epsilonproteobacteria</taxon>
        <taxon>Campylobacterales</taxon>
        <taxon>Sulfurimonadaceae</taxon>
        <taxon>Sulfurimonas</taxon>
    </lineage>
</organism>
<accession>A0AAJ4A237</accession>
<dbReference type="InterPro" id="IPR002852">
    <property type="entry name" value="UPF0251"/>
</dbReference>
<evidence type="ECO:0000256" key="2">
    <source>
        <dbReference type="HAMAP-Rule" id="MF_00674"/>
    </source>
</evidence>
<sequence length="107" mass="12373">MNQFGRKRKHRRVDEDHSDICFKPCGVCKKSLEYVVLFEEEMEAIRLSDSLGLYQQECADRMGISRTTFSRTIESARRKIADALLNAKAIIIHTKESYNESSISNEQ</sequence>
<gene>
    <name evidence="3" type="ORF">FJR47_00440</name>
</gene>
<reference evidence="4" key="1">
    <citation type="submission" date="2019-06" db="EMBL/GenBank/DDBJ databases">
        <title>Sulfurimonas gotlandica sp. nov., a chemoautotrophic and psychrotolerant epsilonproteobacterium isolated from a pelagic redoxcline, and an emended description of the genus Sulfurimonas.</title>
        <authorList>
            <person name="Wang S."/>
            <person name="Jiang L."/>
            <person name="Shao Z."/>
        </authorList>
    </citation>
    <scope>NUCLEOTIDE SEQUENCE [LARGE SCALE GENOMIC DNA]</scope>
    <source>
        <strain evidence="4">1-1N</strain>
    </source>
</reference>
<dbReference type="Pfam" id="PF02001">
    <property type="entry name" value="DUF134"/>
    <property type="match status" value="1"/>
</dbReference>
<dbReference type="Gene3D" id="1.10.10.10">
    <property type="entry name" value="Winged helix-like DNA-binding domain superfamily/Winged helix DNA-binding domain"/>
    <property type="match status" value="1"/>
</dbReference>
<dbReference type="AlphaFoldDB" id="A0AAJ4A237"/>
<dbReference type="RefSeq" id="WP_152298536.1">
    <property type="nucleotide sequence ID" value="NZ_CP041166.1"/>
</dbReference>
<protein>
    <recommendedName>
        <fullName evidence="2">UPF0251 protein FJR47_00440</fullName>
    </recommendedName>
</protein>
<dbReference type="InterPro" id="IPR036388">
    <property type="entry name" value="WH-like_DNA-bd_sf"/>
</dbReference>
<evidence type="ECO:0000256" key="1">
    <source>
        <dbReference type="ARBA" id="ARBA00009350"/>
    </source>
</evidence>
<proteinExistence type="inferred from homology"/>
<comment type="similarity">
    <text evidence="1 2">Belongs to the UPF0251 family.</text>
</comment>
<dbReference type="Proteomes" id="UP000326061">
    <property type="component" value="Chromosome"/>
</dbReference>
<dbReference type="InterPro" id="IPR013324">
    <property type="entry name" value="RNA_pol_sigma_r3/r4-like"/>
</dbReference>
<dbReference type="HAMAP" id="MF_00674">
    <property type="entry name" value="UPF0251"/>
    <property type="match status" value="1"/>
</dbReference>
<dbReference type="EMBL" id="CP041166">
    <property type="protein sequence ID" value="QFR42465.1"/>
    <property type="molecule type" value="Genomic_DNA"/>
</dbReference>
<keyword evidence="4" id="KW-1185">Reference proteome</keyword>
<evidence type="ECO:0000313" key="3">
    <source>
        <dbReference type="EMBL" id="QFR42465.1"/>
    </source>
</evidence>
<dbReference type="KEGG" id="suln:FJR47_00440"/>